<dbReference type="Proteomes" id="UP000297564">
    <property type="component" value="Unassembled WGS sequence"/>
</dbReference>
<sequence>MGAIESSLVLGCSLAGGRRPTRSYATLQLALMTVAILRKTPTMPSRLFPALLFAIVLGTLMPGEIKDQAHSLLGPQLPWPAVAHFVLFALLGSMSAPGPHWRATGRVLALAVALAIGTELMQTWVPGRHPTLRDVGIDLAGALAGRMYALVRTRLSGTPSTRQTVQT</sequence>
<evidence type="ECO:0000313" key="2">
    <source>
        <dbReference type="EMBL" id="TFZ04201.1"/>
    </source>
</evidence>
<dbReference type="Pfam" id="PF04892">
    <property type="entry name" value="VanZ"/>
    <property type="match status" value="1"/>
</dbReference>
<dbReference type="AlphaFoldDB" id="A0A4Z0BZ07"/>
<keyword evidence="3" id="KW-1185">Reference proteome</keyword>
<accession>A0A4Z0BZ07</accession>
<dbReference type="EMBL" id="SMLL01000001">
    <property type="protein sequence ID" value="TFZ04201.1"/>
    <property type="molecule type" value="Genomic_DNA"/>
</dbReference>
<dbReference type="InterPro" id="IPR006976">
    <property type="entry name" value="VanZ-like"/>
</dbReference>
<gene>
    <name evidence="2" type="ORF">EZ242_00070</name>
</gene>
<evidence type="ECO:0000313" key="3">
    <source>
        <dbReference type="Proteomes" id="UP000297564"/>
    </source>
</evidence>
<evidence type="ECO:0000259" key="1">
    <source>
        <dbReference type="Pfam" id="PF04892"/>
    </source>
</evidence>
<reference evidence="2 3" key="1">
    <citation type="submission" date="2019-03" db="EMBL/GenBank/DDBJ databases">
        <title>Ramlibacter rhizophilus CCTCC AB2015357, whole genome shotgun sequence.</title>
        <authorList>
            <person name="Zhang X."/>
            <person name="Feng G."/>
            <person name="Zhu H."/>
        </authorList>
    </citation>
    <scope>NUCLEOTIDE SEQUENCE [LARGE SCALE GENOMIC DNA]</scope>
    <source>
        <strain evidence="2 3">CCTCC AB2015357</strain>
    </source>
</reference>
<dbReference type="OrthoDB" id="8967919at2"/>
<proteinExistence type="predicted"/>
<organism evidence="2 3">
    <name type="scientific">Ramlibacter rhizophilus</name>
    <dbReference type="NCBI Taxonomy" id="1781167"/>
    <lineage>
        <taxon>Bacteria</taxon>
        <taxon>Pseudomonadati</taxon>
        <taxon>Pseudomonadota</taxon>
        <taxon>Betaproteobacteria</taxon>
        <taxon>Burkholderiales</taxon>
        <taxon>Comamonadaceae</taxon>
        <taxon>Ramlibacter</taxon>
    </lineage>
</organism>
<name>A0A4Z0BZ07_9BURK</name>
<dbReference type="NCBIfam" id="NF037970">
    <property type="entry name" value="vanZ_1"/>
    <property type="match status" value="1"/>
</dbReference>
<protein>
    <submittedName>
        <fullName evidence="2">VanZ family protein</fullName>
    </submittedName>
</protein>
<comment type="caution">
    <text evidence="2">The sequence shown here is derived from an EMBL/GenBank/DDBJ whole genome shotgun (WGS) entry which is preliminary data.</text>
</comment>
<feature type="domain" description="VanZ-like" evidence="1">
    <location>
        <begin position="81"/>
        <end position="149"/>
    </location>
</feature>